<sequence length="730" mass="81979">MISPFALPITETTLSELDIASIVNSPGHQYDVSYNADLCFRPNLDGSQRHQANRGFLHSTLDAARCMEGVVYHTRKIHARSDMDFCREEYSARSPFWNTLQKNLQYLDYPHVAVRVAGGCVLRMLNDMKEILEALIPHRSAIINESLDIQPLMLQMFWRAEGFEECVLWLRDILKQHCAPMRHEMVNEMCITLSEGSRERDCQILVAGFKSLFSLLWTMESDVDRYNLLTSRITSLSGLASPVSMPSSSHNKRAAVSKSHPSQKSALASMRSMRTISDMAIGKPFIMALPDSGADICYISPETATSLALRPEPGAKKPAQVSKWSIPGKAMGKAITALPDSGADACYISSETAMSLGLRPEPGTKRPVKLANGRMIVSPGAVNVPWSFLREKQTFHLTCWILPGCSHPIILGSKFLEETKCLTTLRHRIRRRYVPISKSVCVNLIGEGKQRLNGFLNDDLVAALPDTGSDVMVISLDYARRRGLKIDTGPEGIVEVEFADGATALTKGVVRNAVWSSGGHSIRCDFLVLDDLSVDIILSKDYLFDMDIFSTCQAYLTEDDDLEHLDVYGIRLVRVFGETFGRTLDQLEDDSIEDVISQDAFSHAMVNREWARRDRIRDEIEALDGNKRTEAEAAEILRQEQWERARVEHRQRWTRVQTPNQLPASTIERHGRPQPTPQRESPTASNSGFNVPPDQLGRLDNASRRLRWPKRVRVSIPLLPLRRNNSSQPP</sequence>
<dbReference type="Proteomes" id="UP001143856">
    <property type="component" value="Unassembled WGS sequence"/>
</dbReference>
<evidence type="ECO:0000313" key="1">
    <source>
        <dbReference type="EMBL" id="KAJ2988196.1"/>
    </source>
</evidence>
<name>A0ACC1P7V6_9PEZI</name>
<reference evidence="1" key="1">
    <citation type="submission" date="2022-10" db="EMBL/GenBank/DDBJ databases">
        <title>Genome Sequence of Xylaria curta.</title>
        <authorList>
            <person name="Buettner E."/>
        </authorList>
    </citation>
    <scope>NUCLEOTIDE SEQUENCE</scope>
    <source>
        <strain evidence="1">Babe10</strain>
    </source>
</reference>
<accession>A0ACC1P7V6</accession>
<organism evidence="1 2">
    <name type="scientific">Xylaria curta</name>
    <dbReference type="NCBI Taxonomy" id="42375"/>
    <lineage>
        <taxon>Eukaryota</taxon>
        <taxon>Fungi</taxon>
        <taxon>Dikarya</taxon>
        <taxon>Ascomycota</taxon>
        <taxon>Pezizomycotina</taxon>
        <taxon>Sordariomycetes</taxon>
        <taxon>Xylariomycetidae</taxon>
        <taxon>Xylariales</taxon>
        <taxon>Xylariaceae</taxon>
        <taxon>Xylaria</taxon>
    </lineage>
</organism>
<protein>
    <submittedName>
        <fullName evidence="1">Uncharacterized protein</fullName>
    </submittedName>
</protein>
<dbReference type="EMBL" id="JAPDGR010000681">
    <property type="protein sequence ID" value="KAJ2988196.1"/>
    <property type="molecule type" value="Genomic_DNA"/>
</dbReference>
<evidence type="ECO:0000313" key="2">
    <source>
        <dbReference type="Proteomes" id="UP001143856"/>
    </source>
</evidence>
<gene>
    <name evidence="1" type="ORF">NUW58_g4106</name>
</gene>
<comment type="caution">
    <text evidence="1">The sequence shown here is derived from an EMBL/GenBank/DDBJ whole genome shotgun (WGS) entry which is preliminary data.</text>
</comment>
<keyword evidence="2" id="KW-1185">Reference proteome</keyword>
<proteinExistence type="predicted"/>